<evidence type="ECO:0000256" key="16">
    <source>
        <dbReference type="ARBA" id="ARBA00049551"/>
    </source>
</evidence>
<dbReference type="PRINTS" id="PR01437">
    <property type="entry name" value="NUOXDRDTASE4"/>
</dbReference>
<evidence type="ECO:0000256" key="14">
    <source>
        <dbReference type="ARBA" id="ARBA00023128"/>
    </source>
</evidence>
<keyword evidence="6 17" id="KW-0813">Transport</keyword>
<evidence type="ECO:0000259" key="19">
    <source>
        <dbReference type="Pfam" id="PF01059"/>
    </source>
</evidence>
<evidence type="ECO:0000256" key="17">
    <source>
        <dbReference type="RuleBase" id="RU003297"/>
    </source>
</evidence>
<dbReference type="InterPro" id="IPR010227">
    <property type="entry name" value="NADH_Q_OxRdtase_chainM/4"/>
</dbReference>
<gene>
    <name evidence="20" type="primary">ND4</name>
</gene>
<evidence type="ECO:0000256" key="5">
    <source>
        <dbReference type="ARBA" id="ARBA00021006"/>
    </source>
</evidence>
<comment type="function">
    <text evidence="1">Core subunit of the mitochondrial membrane respiratory chain NADH dehydrogenase (Complex I) that is believed to belong to the minimal assembly required for catalysis. Complex I functions in the transfer of electrons from NADH to the respiratory chain. The immediate electron acceptor for the enzyme is believed to be ubiquinone.</text>
</comment>
<evidence type="ECO:0000256" key="2">
    <source>
        <dbReference type="ARBA" id="ARBA00004225"/>
    </source>
</evidence>
<dbReference type="EMBL" id="JQ425040">
    <property type="protein sequence ID" value="AFC39489.1"/>
    <property type="molecule type" value="Genomic_DNA"/>
</dbReference>
<comment type="catalytic activity">
    <reaction evidence="16 17">
        <text>a ubiquinone + NADH + 5 H(+)(in) = a ubiquinol + NAD(+) + 4 H(+)(out)</text>
        <dbReference type="Rhea" id="RHEA:29091"/>
        <dbReference type="Rhea" id="RHEA-COMP:9565"/>
        <dbReference type="Rhea" id="RHEA-COMP:9566"/>
        <dbReference type="ChEBI" id="CHEBI:15378"/>
        <dbReference type="ChEBI" id="CHEBI:16389"/>
        <dbReference type="ChEBI" id="CHEBI:17976"/>
        <dbReference type="ChEBI" id="CHEBI:57540"/>
        <dbReference type="ChEBI" id="CHEBI:57945"/>
        <dbReference type="EC" id="7.1.1.2"/>
    </reaction>
</comment>
<feature type="transmembrane region" description="Helical" evidence="17">
    <location>
        <begin position="305"/>
        <end position="325"/>
    </location>
</feature>
<evidence type="ECO:0000256" key="13">
    <source>
        <dbReference type="ARBA" id="ARBA00023075"/>
    </source>
</evidence>
<evidence type="ECO:0000313" key="20">
    <source>
        <dbReference type="EMBL" id="AFC39489.1"/>
    </source>
</evidence>
<evidence type="ECO:0000256" key="6">
    <source>
        <dbReference type="ARBA" id="ARBA00022448"/>
    </source>
</evidence>
<dbReference type="InterPro" id="IPR001750">
    <property type="entry name" value="ND/Mrp_TM"/>
</dbReference>
<evidence type="ECO:0000256" key="11">
    <source>
        <dbReference type="ARBA" id="ARBA00022989"/>
    </source>
</evidence>
<dbReference type="GO" id="GO:0042773">
    <property type="term" value="P:ATP synthesis coupled electron transport"/>
    <property type="evidence" value="ECO:0007669"/>
    <property type="project" value="InterPro"/>
</dbReference>
<keyword evidence="7 17" id="KW-0679">Respiratory chain</keyword>
<feature type="transmembrane region" description="Helical" evidence="17">
    <location>
        <begin position="62"/>
        <end position="82"/>
    </location>
</feature>
<evidence type="ECO:0000256" key="9">
    <source>
        <dbReference type="ARBA" id="ARBA00022967"/>
    </source>
</evidence>
<keyword evidence="9" id="KW-1278">Translocase</keyword>
<dbReference type="EC" id="7.1.1.2" evidence="4 17"/>
<reference evidence="20" key="1">
    <citation type="journal article" date="2013" name="Gene">
        <title>Evolutionary patterns of the mitochondrial genome in the Moorish gecko, Tarentola mauritanica.</title>
        <authorList>
            <person name="Rato C."/>
            <person name="Carranza S."/>
            <person name="Perera A."/>
            <person name="Harris D.J."/>
        </authorList>
    </citation>
    <scope>NUCLEOTIDE SEQUENCE</scope>
    <source>
        <strain evidence="20">DB2635</strain>
    </source>
</reference>
<feature type="transmembrane region" description="Helical" evidence="17">
    <location>
        <begin position="246"/>
        <end position="266"/>
    </location>
</feature>
<comment type="subcellular location">
    <subcellularLocation>
        <location evidence="2 17">Mitochondrion membrane</location>
        <topology evidence="2 17">Multi-pass membrane protein</topology>
    </subcellularLocation>
</comment>
<dbReference type="AlphaFoldDB" id="H9CX16"/>
<dbReference type="Pfam" id="PF00361">
    <property type="entry name" value="Proton_antipo_M"/>
    <property type="match status" value="1"/>
</dbReference>
<dbReference type="Pfam" id="PF01059">
    <property type="entry name" value="Oxidored_q5_N"/>
    <property type="match status" value="1"/>
</dbReference>
<evidence type="ECO:0000256" key="10">
    <source>
        <dbReference type="ARBA" id="ARBA00022982"/>
    </source>
</evidence>
<protein>
    <recommendedName>
        <fullName evidence="5 17">NADH-ubiquinone oxidoreductase chain 4</fullName>
        <ecNumber evidence="4 17">7.1.1.2</ecNumber>
    </recommendedName>
</protein>
<accession>H9CX16</accession>
<dbReference type="GO" id="GO:0015990">
    <property type="term" value="P:electron transport coupled proton transport"/>
    <property type="evidence" value="ECO:0007669"/>
    <property type="project" value="TreeGrafter"/>
</dbReference>
<dbReference type="GO" id="GO:0008137">
    <property type="term" value="F:NADH dehydrogenase (ubiquinone) activity"/>
    <property type="evidence" value="ECO:0007669"/>
    <property type="project" value="UniProtKB-UniRule"/>
</dbReference>
<feature type="transmembrane region" description="Helical" evidence="17">
    <location>
        <begin position="346"/>
        <end position="365"/>
    </location>
</feature>
<sequence length="449" mass="49734">MLKIVLATAMLIPTAMLTPTKHLFTTTTAYAMLITLFILKSTAQPLNLKPIITNTWLMLDEISTPLIILSAWTLPLMIIASQHHLSSTPQMQKHLFLATAATLQTTLIMAFAATDLTLFYIMFEATLLPTLILITRWGHQAQRLNAGTYFLLYTLAGSLPLLTTILYMNSIKHTNILLLTLTNTNLNSTLLWLTCMMAFFIKIPLYGLHLWLPKAHVEAPIAGSMVLAAILLKLGGYGIIRMTPVLAPTMKILCLPFMALALWGMIMTSLTCLRQPDLKAIIAYSSVSHMGLVTAAALIQTPWSIPGAMMLMIAHGLASSMLFCLANTSYERTHTRIMTMTQGLQLMLPLKATWWLTASLLNMAMPPSLNLLGEIMIILSLFNWTTTTIILTGATTLLTALYSLHMFLSTQRSKPSPVAAEPTHTREHLLMVLHLIPTIMLIAHPELVY</sequence>
<dbReference type="PANTHER" id="PTHR43507">
    <property type="entry name" value="NADH-UBIQUINONE OXIDOREDUCTASE CHAIN 4"/>
    <property type="match status" value="1"/>
</dbReference>
<evidence type="ECO:0000256" key="12">
    <source>
        <dbReference type="ARBA" id="ARBA00023027"/>
    </source>
</evidence>
<dbReference type="PANTHER" id="PTHR43507:SF20">
    <property type="entry name" value="NADH-UBIQUINONE OXIDOREDUCTASE CHAIN 4"/>
    <property type="match status" value="1"/>
</dbReference>
<feature type="transmembrane region" description="Helical" evidence="17">
    <location>
        <begin position="278"/>
        <end position="299"/>
    </location>
</feature>
<dbReference type="GO" id="GO:0031966">
    <property type="term" value="C:mitochondrial membrane"/>
    <property type="evidence" value="ECO:0007669"/>
    <property type="project" value="UniProtKB-SubCell"/>
</dbReference>
<evidence type="ECO:0000259" key="18">
    <source>
        <dbReference type="Pfam" id="PF00361"/>
    </source>
</evidence>
<evidence type="ECO:0000256" key="3">
    <source>
        <dbReference type="ARBA" id="ARBA00009025"/>
    </source>
</evidence>
<evidence type="ECO:0000256" key="15">
    <source>
        <dbReference type="ARBA" id="ARBA00023136"/>
    </source>
</evidence>
<keyword evidence="13 17" id="KW-0830">Ubiquinone</keyword>
<evidence type="ECO:0000256" key="7">
    <source>
        <dbReference type="ARBA" id="ARBA00022660"/>
    </source>
</evidence>
<geneLocation type="mitochondrion" evidence="20"/>
<dbReference type="GO" id="GO:0003954">
    <property type="term" value="F:NADH dehydrogenase activity"/>
    <property type="evidence" value="ECO:0007669"/>
    <property type="project" value="TreeGrafter"/>
</dbReference>
<organism evidence="20">
    <name type="scientific">Tarentola mauritanica</name>
    <name type="common">Common wall gecko</name>
    <name type="synonym">Lacerta mauritanica</name>
    <dbReference type="NCBI Taxonomy" id="8569"/>
    <lineage>
        <taxon>Eukaryota</taxon>
        <taxon>Metazoa</taxon>
        <taxon>Chordata</taxon>
        <taxon>Craniata</taxon>
        <taxon>Vertebrata</taxon>
        <taxon>Euteleostomi</taxon>
        <taxon>Lepidosauria</taxon>
        <taxon>Squamata</taxon>
        <taxon>Bifurcata</taxon>
        <taxon>Gekkota</taxon>
        <taxon>Phyllodactylidae</taxon>
        <taxon>Tarentola</taxon>
    </lineage>
</organism>
<proteinExistence type="inferred from homology"/>
<dbReference type="InterPro" id="IPR000260">
    <property type="entry name" value="NADH4_N"/>
</dbReference>
<evidence type="ECO:0000256" key="8">
    <source>
        <dbReference type="ARBA" id="ARBA00022692"/>
    </source>
</evidence>
<keyword evidence="15 17" id="KW-0472">Membrane</keyword>
<comment type="similarity">
    <text evidence="3 17">Belongs to the complex I subunit 4 family.</text>
</comment>
<feature type="transmembrane region" description="Helical" evidence="17">
    <location>
        <begin position="190"/>
        <end position="212"/>
    </location>
</feature>
<name>H9CX16_TARMA</name>
<dbReference type="GO" id="GO:0048039">
    <property type="term" value="F:ubiquinone binding"/>
    <property type="evidence" value="ECO:0007669"/>
    <property type="project" value="TreeGrafter"/>
</dbReference>
<keyword evidence="10 17" id="KW-0249">Electron transport</keyword>
<keyword evidence="14 17" id="KW-0496">Mitochondrion</keyword>
<feature type="domain" description="NADH:quinone oxidoreductase/Mrp antiporter transmembrane" evidence="18">
    <location>
        <begin position="113"/>
        <end position="398"/>
    </location>
</feature>
<dbReference type="NCBIfam" id="TIGR01972">
    <property type="entry name" value="NDH_I_M"/>
    <property type="match status" value="1"/>
</dbReference>
<feature type="transmembrane region" description="Helical" evidence="17">
    <location>
        <begin position="150"/>
        <end position="170"/>
    </location>
</feature>
<feature type="transmembrane region" description="Helical" evidence="17">
    <location>
        <begin position="377"/>
        <end position="404"/>
    </location>
</feature>
<keyword evidence="11 17" id="KW-1133">Transmembrane helix</keyword>
<comment type="function">
    <text evidence="17">Core subunit of the mitochondrial membrane respiratory chain NADH dehydrogenase (Complex I) which catalyzes electron transfer from NADH through the respiratory chain, using ubiquinone as an electron acceptor. Essential for the catalytic activity and assembly of complex I.</text>
</comment>
<feature type="transmembrane region" description="Helical" evidence="17">
    <location>
        <begin position="118"/>
        <end position="138"/>
    </location>
</feature>
<dbReference type="InterPro" id="IPR003918">
    <property type="entry name" value="NADH_UbQ_OxRdtase"/>
</dbReference>
<feature type="transmembrane region" description="Helical" evidence="17">
    <location>
        <begin position="219"/>
        <end position="240"/>
    </location>
</feature>
<keyword evidence="8 17" id="KW-0812">Transmembrane</keyword>
<feature type="domain" description="NADH:ubiquinone oxidoreductase chain 4 N-terminal" evidence="19">
    <location>
        <begin position="1"/>
        <end position="110"/>
    </location>
</feature>
<evidence type="ECO:0000256" key="4">
    <source>
        <dbReference type="ARBA" id="ARBA00012944"/>
    </source>
</evidence>
<evidence type="ECO:0000256" key="1">
    <source>
        <dbReference type="ARBA" id="ARBA00003257"/>
    </source>
</evidence>
<feature type="transmembrane region" description="Helical" evidence="17">
    <location>
        <begin position="94"/>
        <end position="112"/>
    </location>
</feature>
<keyword evidence="12 17" id="KW-0520">NAD</keyword>